<dbReference type="Gene3D" id="2.40.100.10">
    <property type="entry name" value="Cyclophilin-like"/>
    <property type="match status" value="1"/>
</dbReference>
<evidence type="ECO:0000313" key="7">
    <source>
        <dbReference type="Proteomes" id="UP000012065"/>
    </source>
</evidence>
<evidence type="ECO:0000259" key="5">
    <source>
        <dbReference type="PROSITE" id="PS50072"/>
    </source>
</evidence>
<protein>
    <recommendedName>
        <fullName evidence="4">Peptidyl-prolyl cis-trans isomerase</fullName>
        <shortName evidence="4">PPIase</shortName>
        <ecNumber evidence="4">5.2.1.8</ecNumber>
    </recommendedName>
</protein>
<keyword evidence="2 4" id="KW-0697">Rotamase</keyword>
<evidence type="ECO:0000256" key="4">
    <source>
        <dbReference type="RuleBase" id="RU363019"/>
    </source>
</evidence>
<dbReference type="PANTHER" id="PTHR11071">
    <property type="entry name" value="PEPTIDYL-PROLYL CIS-TRANS ISOMERASE"/>
    <property type="match status" value="1"/>
</dbReference>
<dbReference type="Pfam" id="PF00160">
    <property type="entry name" value="Pro_isomerase"/>
    <property type="match status" value="1"/>
</dbReference>
<proteinExistence type="inferred from homology"/>
<organism evidence="6 7">
    <name type="scientific">Thanatephorus cucumeris (strain AG1-IB / isolate 7/3/14)</name>
    <name type="common">Lettuce bottom rot fungus</name>
    <name type="synonym">Rhizoctonia solani</name>
    <dbReference type="NCBI Taxonomy" id="1108050"/>
    <lineage>
        <taxon>Eukaryota</taxon>
        <taxon>Fungi</taxon>
        <taxon>Dikarya</taxon>
        <taxon>Basidiomycota</taxon>
        <taxon>Agaricomycotina</taxon>
        <taxon>Agaricomycetes</taxon>
        <taxon>Cantharellales</taxon>
        <taxon>Ceratobasidiaceae</taxon>
        <taxon>Rhizoctonia</taxon>
        <taxon>Rhizoctonia solani AG-1</taxon>
    </lineage>
</organism>
<sequence length="71" mass="7708">MANAGPNTNTSQFFITLAPQPGLDNKHVVFGEVVEGWEIVQAIENTPIKKGKEKPKSDVKIVQCGQLQSNS</sequence>
<dbReference type="EC" id="5.2.1.8" evidence="4"/>
<dbReference type="GO" id="GO:0016018">
    <property type="term" value="F:cyclosporin A binding"/>
    <property type="evidence" value="ECO:0007669"/>
    <property type="project" value="TreeGrafter"/>
</dbReference>
<feature type="domain" description="PPIase cyclophilin-type" evidence="5">
    <location>
        <begin position="1"/>
        <end position="66"/>
    </location>
</feature>
<evidence type="ECO:0000256" key="2">
    <source>
        <dbReference type="ARBA" id="ARBA00023110"/>
    </source>
</evidence>
<dbReference type="GO" id="GO:0006457">
    <property type="term" value="P:protein folding"/>
    <property type="evidence" value="ECO:0007669"/>
    <property type="project" value="TreeGrafter"/>
</dbReference>
<dbReference type="HOGENOM" id="CLU_012062_38_2_1"/>
<dbReference type="SUPFAM" id="SSF50891">
    <property type="entry name" value="Cyclophilin-like"/>
    <property type="match status" value="1"/>
</dbReference>
<dbReference type="GO" id="GO:0005737">
    <property type="term" value="C:cytoplasm"/>
    <property type="evidence" value="ECO:0007669"/>
    <property type="project" value="TreeGrafter"/>
</dbReference>
<gene>
    <name evidence="6" type="ORF">BN14_04790</name>
</gene>
<dbReference type="InterPro" id="IPR029000">
    <property type="entry name" value="Cyclophilin-like_dom_sf"/>
</dbReference>
<dbReference type="EMBL" id="CAOJ01006941">
    <property type="protein sequence ID" value="CCO30760.1"/>
    <property type="molecule type" value="Genomic_DNA"/>
</dbReference>
<evidence type="ECO:0000256" key="3">
    <source>
        <dbReference type="ARBA" id="ARBA00023235"/>
    </source>
</evidence>
<comment type="caution">
    <text evidence="6">The sequence shown here is derived from an EMBL/GenBank/DDBJ whole genome shotgun (WGS) entry which is preliminary data.</text>
</comment>
<evidence type="ECO:0000313" key="6">
    <source>
        <dbReference type="EMBL" id="CCO30760.1"/>
    </source>
</evidence>
<comment type="similarity">
    <text evidence="4">Belongs to the cyclophilin-type PPIase family.</text>
</comment>
<dbReference type="PRINTS" id="PR00153">
    <property type="entry name" value="CSAPPISMRASE"/>
</dbReference>
<comment type="catalytic activity">
    <reaction evidence="1 4">
        <text>[protein]-peptidylproline (omega=180) = [protein]-peptidylproline (omega=0)</text>
        <dbReference type="Rhea" id="RHEA:16237"/>
        <dbReference type="Rhea" id="RHEA-COMP:10747"/>
        <dbReference type="Rhea" id="RHEA-COMP:10748"/>
        <dbReference type="ChEBI" id="CHEBI:83833"/>
        <dbReference type="ChEBI" id="CHEBI:83834"/>
        <dbReference type="EC" id="5.2.1.8"/>
    </reaction>
</comment>
<accession>M5BW25</accession>
<dbReference type="Proteomes" id="UP000012065">
    <property type="component" value="Unassembled WGS sequence"/>
</dbReference>
<reference evidence="6 7" key="1">
    <citation type="journal article" date="2013" name="J. Biotechnol.">
        <title>Establishment and interpretation of the genome sequence of the phytopathogenic fungus Rhizoctonia solani AG1-IB isolate 7/3/14.</title>
        <authorList>
            <person name="Wibberg D.W."/>
            <person name="Jelonek L.J."/>
            <person name="Rupp O.R."/>
            <person name="Hennig M.H."/>
            <person name="Eikmeyer F.E."/>
            <person name="Goesmann A.G."/>
            <person name="Hartmann A.H."/>
            <person name="Borriss R.B."/>
            <person name="Grosch R.G."/>
            <person name="Puehler A.P."/>
            <person name="Schlueter A.S."/>
        </authorList>
    </citation>
    <scope>NUCLEOTIDE SEQUENCE [LARGE SCALE GENOMIC DNA]</scope>
    <source>
        <strain evidence="7">AG1-IB / isolate 7/3/14</strain>
    </source>
</reference>
<evidence type="ECO:0000256" key="1">
    <source>
        <dbReference type="ARBA" id="ARBA00000971"/>
    </source>
</evidence>
<dbReference type="InterPro" id="IPR002130">
    <property type="entry name" value="Cyclophilin-type_PPIase_dom"/>
</dbReference>
<dbReference type="PANTHER" id="PTHR11071:SF561">
    <property type="entry name" value="PEPTIDYL-PROLYL CIS-TRANS ISOMERASE D-RELATED"/>
    <property type="match status" value="1"/>
</dbReference>
<dbReference type="PROSITE" id="PS50072">
    <property type="entry name" value="CSA_PPIASE_2"/>
    <property type="match status" value="1"/>
</dbReference>
<comment type="function">
    <text evidence="4">PPIases accelerate the folding of proteins. It catalyzes the cis-trans isomerization of proline imidic peptide bonds in oligopeptides.</text>
</comment>
<name>M5BW25_THACB</name>
<dbReference type="GO" id="GO:0003755">
    <property type="term" value="F:peptidyl-prolyl cis-trans isomerase activity"/>
    <property type="evidence" value="ECO:0007669"/>
    <property type="project" value="UniProtKB-UniRule"/>
</dbReference>
<keyword evidence="3 4" id="KW-0413">Isomerase</keyword>
<dbReference type="AlphaFoldDB" id="M5BW25"/>